<dbReference type="AlphaFoldDB" id="A0AAJ6MUH5"/>
<dbReference type="Proteomes" id="UP001258207">
    <property type="component" value="Chromosome"/>
</dbReference>
<keyword evidence="4 8" id="KW-0812">Transmembrane</keyword>
<evidence type="ECO:0000256" key="6">
    <source>
        <dbReference type="ARBA" id="ARBA00023136"/>
    </source>
</evidence>
<proteinExistence type="predicted"/>
<feature type="compositionally biased region" description="Polar residues" evidence="7">
    <location>
        <begin position="1"/>
        <end position="12"/>
    </location>
</feature>
<dbReference type="PANTHER" id="PTHR43045">
    <property type="entry name" value="SHIKIMATE TRANSPORTER"/>
    <property type="match status" value="1"/>
</dbReference>
<dbReference type="InterPro" id="IPR020846">
    <property type="entry name" value="MFS_dom"/>
</dbReference>
<dbReference type="RefSeq" id="WP_240050141.1">
    <property type="nucleotide sequence ID" value="NZ_CP134081.1"/>
</dbReference>
<dbReference type="InterPro" id="IPR011701">
    <property type="entry name" value="MFS"/>
</dbReference>
<dbReference type="InterPro" id="IPR036259">
    <property type="entry name" value="MFS_trans_sf"/>
</dbReference>
<dbReference type="PANTHER" id="PTHR43045:SF1">
    <property type="entry name" value="SHIKIMATE TRANSPORTER"/>
    <property type="match status" value="1"/>
</dbReference>
<evidence type="ECO:0000256" key="5">
    <source>
        <dbReference type="ARBA" id="ARBA00022989"/>
    </source>
</evidence>
<feature type="transmembrane region" description="Helical" evidence="8">
    <location>
        <begin position="214"/>
        <end position="237"/>
    </location>
</feature>
<feature type="domain" description="Major facilitator superfamily (MFS) profile" evidence="9">
    <location>
        <begin position="41"/>
        <end position="457"/>
    </location>
</feature>
<keyword evidence="6 8" id="KW-0472">Membrane</keyword>
<evidence type="ECO:0000256" key="7">
    <source>
        <dbReference type="SAM" id="MobiDB-lite"/>
    </source>
</evidence>
<feature type="transmembrane region" description="Helical" evidence="8">
    <location>
        <begin position="341"/>
        <end position="360"/>
    </location>
</feature>
<name>A0AAJ6MUH5_9PSED</name>
<accession>A0AAJ6MUH5</accession>
<gene>
    <name evidence="10" type="ORF">RI108_07010</name>
</gene>
<feature type="transmembrane region" description="Helical" evidence="8">
    <location>
        <begin position="182"/>
        <end position="202"/>
    </location>
</feature>
<dbReference type="InterPro" id="IPR005829">
    <property type="entry name" value="Sugar_transporter_CS"/>
</dbReference>
<feature type="transmembrane region" description="Helical" evidence="8">
    <location>
        <begin position="38"/>
        <end position="66"/>
    </location>
</feature>
<dbReference type="GO" id="GO:0005886">
    <property type="term" value="C:plasma membrane"/>
    <property type="evidence" value="ECO:0007669"/>
    <property type="project" value="UniProtKB-SubCell"/>
</dbReference>
<dbReference type="PROSITE" id="PS50850">
    <property type="entry name" value="MFS"/>
    <property type="match status" value="1"/>
</dbReference>
<feature type="transmembrane region" description="Helical" evidence="8">
    <location>
        <begin position="273"/>
        <end position="291"/>
    </location>
</feature>
<dbReference type="EMBL" id="CP134081">
    <property type="protein sequence ID" value="WNC11156.1"/>
    <property type="molecule type" value="Genomic_DNA"/>
</dbReference>
<evidence type="ECO:0000313" key="10">
    <source>
        <dbReference type="EMBL" id="WNC11156.1"/>
    </source>
</evidence>
<protein>
    <submittedName>
        <fullName evidence="10">MFS transporter</fullName>
    </submittedName>
</protein>
<feature type="transmembrane region" description="Helical" evidence="8">
    <location>
        <begin position="113"/>
        <end position="131"/>
    </location>
</feature>
<evidence type="ECO:0000313" key="11">
    <source>
        <dbReference type="Proteomes" id="UP001258207"/>
    </source>
</evidence>
<evidence type="ECO:0000256" key="4">
    <source>
        <dbReference type="ARBA" id="ARBA00022692"/>
    </source>
</evidence>
<evidence type="ECO:0000256" key="1">
    <source>
        <dbReference type="ARBA" id="ARBA00004651"/>
    </source>
</evidence>
<dbReference type="Gene3D" id="1.20.1250.20">
    <property type="entry name" value="MFS general substrate transporter like domains"/>
    <property type="match status" value="2"/>
</dbReference>
<sequence>MATINTSTTTHSPDAVPGAGAQTAAQEPAAGYLPARKALLAGFASTFGWALDLFDLFILLYVAPIIGRLFFPSDTPTLSLAAVYASFAVALLVRPLGSAIFGAYADKHGRKRALMVSMVGVGISTALFGVLPTLAQVGIIAPILFLILRIIQGIFVGGIVASTHTIGTESISPRYRGLMSGLIGGAGAGMGSLLASFAYLVLSEVFPGAEFDVWGWRCMFFCGLISTFFGLIMFRFLEETPVWRQLQESRKNNAAKPAVSPLKRLFGAEYRKVMLVNLLITFGGGATYYLACGYLPTLLNVVAKVPHTQTSQLLMYGSVATIVGSLMFGYASDLIGRKKTFVLLSLINLICLPLMFLHVAEPGSLLRTALYCSGIAFMGGAMIAPILIFLNERFSTELRASGTGLSWNIGFALGGTMPTFVSLVSSSPAQIPHMLAMFAVALSLIYLVGSLVVPETKGNFS</sequence>
<evidence type="ECO:0000256" key="2">
    <source>
        <dbReference type="ARBA" id="ARBA00022448"/>
    </source>
</evidence>
<keyword evidence="5 8" id="KW-1133">Transmembrane helix</keyword>
<keyword evidence="3" id="KW-1003">Cell membrane</keyword>
<comment type="subcellular location">
    <subcellularLocation>
        <location evidence="1">Cell membrane</location>
        <topology evidence="1">Multi-pass membrane protein</topology>
    </subcellularLocation>
</comment>
<dbReference type="Pfam" id="PF07690">
    <property type="entry name" value="MFS_1"/>
    <property type="match status" value="1"/>
</dbReference>
<keyword evidence="2" id="KW-0813">Transport</keyword>
<dbReference type="PROSITE" id="PS00217">
    <property type="entry name" value="SUGAR_TRANSPORT_2"/>
    <property type="match status" value="1"/>
</dbReference>
<reference evidence="10" key="1">
    <citation type="submission" date="2023-09" db="EMBL/GenBank/DDBJ databases">
        <title>First report of Pseudomonas coleopterorum DJ13 causing leaf spot on Rhododendron pulchrum Sweet in China.</title>
        <authorList>
            <person name="Zhang Y."/>
        </authorList>
    </citation>
    <scope>NUCLEOTIDE SEQUENCE</scope>
    <source>
        <strain evidence="10">DJ13</strain>
    </source>
</reference>
<evidence type="ECO:0000256" key="8">
    <source>
        <dbReference type="SAM" id="Phobius"/>
    </source>
</evidence>
<feature type="transmembrane region" description="Helical" evidence="8">
    <location>
        <begin position="311"/>
        <end position="329"/>
    </location>
</feature>
<dbReference type="GO" id="GO:0022857">
    <property type="term" value="F:transmembrane transporter activity"/>
    <property type="evidence" value="ECO:0007669"/>
    <property type="project" value="InterPro"/>
</dbReference>
<feature type="transmembrane region" description="Helical" evidence="8">
    <location>
        <begin position="137"/>
        <end position="161"/>
    </location>
</feature>
<feature type="transmembrane region" description="Helical" evidence="8">
    <location>
        <begin position="402"/>
        <end position="425"/>
    </location>
</feature>
<feature type="transmembrane region" description="Helical" evidence="8">
    <location>
        <begin position="431"/>
        <end position="453"/>
    </location>
</feature>
<feature type="transmembrane region" description="Helical" evidence="8">
    <location>
        <begin position="366"/>
        <end position="390"/>
    </location>
</feature>
<evidence type="ECO:0000259" key="9">
    <source>
        <dbReference type="PROSITE" id="PS50850"/>
    </source>
</evidence>
<feature type="region of interest" description="Disordered" evidence="7">
    <location>
        <begin position="1"/>
        <end position="20"/>
    </location>
</feature>
<dbReference type="SUPFAM" id="SSF103473">
    <property type="entry name" value="MFS general substrate transporter"/>
    <property type="match status" value="1"/>
</dbReference>
<organism evidence="10 11">
    <name type="scientific">Pseudomonas coleopterorum</name>
    <dbReference type="NCBI Taxonomy" id="1605838"/>
    <lineage>
        <taxon>Bacteria</taxon>
        <taxon>Pseudomonadati</taxon>
        <taxon>Pseudomonadota</taxon>
        <taxon>Gammaproteobacteria</taxon>
        <taxon>Pseudomonadales</taxon>
        <taxon>Pseudomonadaceae</taxon>
        <taxon>Pseudomonas</taxon>
    </lineage>
</organism>
<feature type="transmembrane region" description="Helical" evidence="8">
    <location>
        <begin position="78"/>
        <end position="101"/>
    </location>
</feature>
<evidence type="ECO:0000256" key="3">
    <source>
        <dbReference type="ARBA" id="ARBA00022475"/>
    </source>
</evidence>